<dbReference type="InterPro" id="IPR025977">
    <property type="entry name" value="Cnd3_C"/>
</dbReference>
<keyword evidence="7" id="KW-0131">Cell cycle</keyword>
<keyword evidence="5" id="KW-0498">Mitosis</keyword>
<dbReference type="InterPro" id="IPR011989">
    <property type="entry name" value="ARM-like"/>
</dbReference>
<dbReference type="PANTHER" id="PTHR14418:SF5">
    <property type="entry name" value="CONDENSIN COMPLEX SUBUNIT 3"/>
    <property type="match status" value="1"/>
</dbReference>
<reference evidence="10 11" key="1">
    <citation type="journal article" date="2011" name="PLoS Pathog.">
        <title>Endophytic Life Strategies Decoded by Genome and Transcriptome Analyses of the Mutualistic Root Symbiont Piriformospora indica.</title>
        <authorList>
            <person name="Zuccaro A."/>
            <person name="Lahrmann U."/>
            <person name="Guldener U."/>
            <person name="Langen G."/>
            <person name="Pfiffi S."/>
            <person name="Biedenkopf D."/>
            <person name="Wong P."/>
            <person name="Samans B."/>
            <person name="Grimm C."/>
            <person name="Basiewicz M."/>
            <person name="Murat C."/>
            <person name="Martin F."/>
            <person name="Kogel K.H."/>
        </authorList>
    </citation>
    <scope>NUCLEOTIDE SEQUENCE [LARGE SCALE GENOMIC DNA]</scope>
    <source>
        <strain evidence="10 11">DSM 11827</strain>
    </source>
</reference>
<sequence>MPTRVAIDSDDVEEKVSSIFQQVQANVASHKKNMVQLHKLHVQCSQHTQPTAQGLRLVGEKVFNSAFREMICHVLPLKRGTTVADRVVRFVGTYVKYLGEKTTEEMQKDGRGEEEDSLTARFVRFLLSTLLRGFTSKDRYVRYRSVQFVAEIITLLGELEEDLYTSLRGLILERAQDKEVTVRSQAVIAIGKLQKAEQPEDLEVEDLSLVDVLCNIIRYDASPDVRRIALMNTPVAEKTLEAVISRIRDVEDTVRRAVFQHSLPQIPHPRVLTIVQRERILRAGLGDRDPAVKEAARSLTLKWLKHLEGDLIKFLETFDLVGGDVAEQALYAIFEAEDTIFSSVKFEGSYWESLTPEKAFLARVFTDFCVRKGEHARVEDSLPVVTALAFLIQASYNRLADCLRMRQEALNVRSDPFNNNVPEQDASWEAEHLDLEFVVGELFRIAVNMDYGDEIGRRKMFALIREMIGQRALPDGLVPGCLDVLRRLTPSEKDFIRLTVEVIQVMRDPGIDMDQEQVAMDDETQPGDTPMKRSKLFAPSAEKSAEELARMADVDMRCLSLCTAMLERVMSIAETFDENPTLDGVLTELIIPAVKSKEPAMRERGLIALGLCCLIHRKMAVTSFGLFLNQVEKASSSLKIKALQIVFDMLTMYERDLMTKQPGTDGDPQEQITEFLLGVLGNAETESIQAIAGLGLAKLLIAGIITHDKVLQSLVMIYFSPETMGNHQLRQCLSIALPIYAYAASSNQQRLQRVVIPALRILTEVFDELDSEQEMITPLQILGTLVDWTDAQKVFAPDHATSQTIYSEIHVDLAVDMISAMFDADDAQRKVYIQVLNKLYLPNEIDENKLRKLRYLAVSYRMKRGYPDAASKASFERFLKSLEKHYAEVFEGLPEEEARKMEAFKDLFEFLDEIVPDVGGDTAKESRKRLTQAKQSNETTWKERLKRAGSDESDTTNTSPSPPSKRPKSTRAAVLATHKVPKLEYDNHDSNGEESEEEDSEDRRSSTKRKRETIEDIDADIDQLLGKRLKRSSGASATSAMTASTTSRKTGRKYNGGKLGKPRTGATKATSARRQHATSSDESDAQTLPESTLPEGSEIGQESDDESEHEVAGDLLGTDSE</sequence>
<proteinExistence type="inferred from homology"/>
<gene>
    <name evidence="10" type="ORF">PIIN_01135</name>
</gene>
<name>G4T7P0_SERID</name>
<keyword evidence="11" id="KW-1185">Reference proteome</keyword>
<evidence type="ECO:0000259" key="9">
    <source>
        <dbReference type="Pfam" id="PF12719"/>
    </source>
</evidence>
<evidence type="ECO:0000256" key="6">
    <source>
        <dbReference type="ARBA" id="ARBA00023067"/>
    </source>
</evidence>
<dbReference type="HOGENOM" id="CLU_004446_1_0_1"/>
<keyword evidence="3" id="KW-0158">Chromosome</keyword>
<dbReference type="InParanoid" id="G4T7P0"/>
<dbReference type="eggNOG" id="KOG2025">
    <property type="taxonomic scope" value="Eukaryota"/>
</dbReference>
<dbReference type="GO" id="GO:0000796">
    <property type="term" value="C:condensin complex"/>
    <property type="evidence" value="ECO:0007669"/>
    <property type="project" value="InterPro"/>
</dbReference>
<dbReference type="FunCoup" id="G4T7P0">
    <property type="interactions" value="254"/>
</dbReference>
<evidence type="ECO:0000313" key="10">
    <source>
        <dbReference type="EMBL" id="CCA67302.1"/>
    </source>
</evidence>
<feature type="region of interest" description="Disordered" evidence="8">
    <location>
        <begin position="921"/>
        <end position="1121"/>
    </location>
</feature>
<evidence type="ECO:0000313" key="11">
    <source>
        <dbReference type="Proteomes" id="UP000007148"/>
    </source>
</evidence>
<keyword evidence="4" id="KW-0132">Cell division</keyword>
<dbReference type="InterPro" id="IPR027165">
    <property type="entry name" value="CND3"/>
</dbReference>
<evidence type="ECO:0000256" key="3">
    <source>
        <dbReference type="ARBA" id="ARBA00022454"/>
    </source>
</evidence>
<feature type="domain" description="Nuclear condensin complex subunit 3 C-terminal" evidence="9">
    <location>
        <begin position="557"/>
        <end position="841"/>
    </location>
</feature>
<dbReference type="Pfam" id="PF12719">
    <property type="entry name" value="Cnd3"/>
    <property type="match status" value="1"/>
</dbReference>
<feature type="compositionally biased region" description="Polar residues" evidence="8">
    <location>
        <begin position="1077"/>
        <end position="1090"/>
    </location>
</feature>
<comment type="caution">
    <text evidence="10">The sequence shown here is derived from an EMBL/GenBank/DDBJ whole genome shotgun (WGS) entry which is preliminary data.</text>
</comment>
<keyword evidence="6" id="KW-0226">DNA condensation</keyword>
<dbReference type="STRING" id="1109443.G4T7P0"/>
<organism evidence="10 11">
    <name type="scientific">Serendipita indica (strain DSM 11827)</name>
    <name type="common">Root endophyte fungus</name>
    <name type="synonym">Piriformospora indica</name>
    <dbReference type="NCBI Taxonomy" id="1109443"/>
    <lineage>
        <taxon>Eukaryota</taxon>
        <taxon>Fungi</taxon>
        <taxon>Dikarya</taxon>
        <taxon>Basidiomycota</taxon>
        <taxon>Agaricomycotina</taxon>
        <taxon>Agaricomycetes</taxon>
        <taxon>Sebacinales</taxon>
        <taxon>Serendipitaceae</taxon>
        <taxon>Serendipita</taxon>
    </lineage>
</organism>
<feature type="compositionally biased region" description="Basic and acidic residues" evidence="8">
    <location>
        <begin position="940"/>
        <end position="950"/>
    </location>
</feature>
<evidence type="ECO:0000256" key="1">
    <source>
        <dbReference type="ARBA" id="ARBA00004286"/>
    </source>
</evidence>
<dbReference type="EMBL" id="CAFZ01000012">
    <property type="protein sequence ID" value="CCA67302.1"/>
    <property type="molecule type" value="Genomic_DNA"/>
</dbReference>
<comment type="subcellular location">
    <subcellularLocation>
        <location evidence="1">Chromosome</location>
    </subcellularLocation>
</comment>
<accession>G4T7P0</accession>
<evidence type="ECO:0000256" key="8">
    <source>
        <dbReference type="SAM" id="MobiDB-lite"/>
    </source>
</evidence>
<evidence type="ECO:0000256" key="2">
    <source>
        <dbReference type="ARBA" id="ARBA00006533"/>
    </source>
</evidence>
<feature type="compositionally biased region" description="Low complexity" evidence="8">
    <location>
        <begin position="1032"/>
        <end position="1047"/>
    </location>
</feature>
<dbReference type="OMA" id="FRATQIT"/>
<dbReference type="InterPro" id="IPR016024">
    <property type="entry name" value="ARM-type_fold"/>
</dbReference>
<dbReference type="Gene3D" id="1.25.10.10">
    <property type="entry name" value="Leucine-rich Repeat Variant"/>
    <property type="match status" value="1"/>
</dbReference>
<evidence type="ECO:0000256" key="4">
    <source>
        <dbReference type="ARBA" id="ARBA00022618"/>
    </source>
</evidence>
<evidence type="ECO:0000256" key="7">
    <source>
        <dbReference type="ARBA" id="ARBA00023306"/>
    </source>
</evidence>
<comment type="similarity">
    <text evidence="2">Belongs to the CND3 (condensin subunit 3) family.</text>
</comment>
<evidence type="ECO:0000256" key="5">
    <source>
        <dbReference type="ARBA" id="ARBA00022776"/>
    </source>
</evidence>
<dbReference type="Proteomes" id="UP000007148">
    <property type="component" value="Unassembled WGS sequence"/>
</dbReference>
<dbReference type="GO" id="GO:0051301">
    <property type="term" value="P:cell division"/>
    <property type="evidence" value="ECO:0007669"/>
    <property type="project" value="UniProtKB-KW"/>
</dbReference>
<feature type="compositionally biased region" description="Basic and acidic residues" evidence="8">
    <location>
        <begin position="981"/>
        <end position="991"/>
    </location>
</feature>
<dbReference type="PANTHER" id="PTHR14418">
    <property type="entry name" value="CONDENSIN COMPLEX SUBUNIT 3-RELATED"/>
    <property type="match status" value="1"/>
</dbReference>
<dbReference type="AlphaFoldDB" id="G4T7P0"/>
<dbReference type="OrthoDB" id="27187at2759"/>
<dbReference type="GO" id="GO:0007076">
    <property type="term" value="P:mitotic chromosome condensation"/>
    <property type="evidence" value="ECO:0007669"/>
    <property type="project" value="InterPro"/>
</dbReference>
<dbReference type="GO" id="GO:0000793">
    <property type="term" value="C:condensed chromosome"/>
    <property type="evidence" value="ECO:0007669"/>
    <property type="project" value="TreeGrafter"/>
</dbReference>
<dbReference type="SUPFAM" id="SSF48371">
    <property type="entry name" value="ARM repeat"/>
    <property type="match status" value="1"/>
</dbReference>
<protein>
    <submittedName>
        <fullName evidence="10">Related to condensin complex subunit 3</fullName>
    </submittedName>
</protein>